<dbReference type="Pfam" id="PF23140">
    <property type="entry name" value="Gp80"/>
    <property type="match status" value="1"/>
</dbReference>
<dbReference type="AlphaFoldDB" id="A0A2U3LHF9"/>
<organism evidence="1 2">
    <name type="scientific">Candidatus Desulfosporosinus infrequens</name>
    <dbReference type="NCBI Taxonomy" id="2043169"/>
    <lineage>
        <taxon>Bacteria</taxon>
        <taxon>Bacillati</taxon>
        <taxon>Bacillota</taxon>
        <taxon>Clostridia</taxon>
        <taxon>Eubacteriales</taxon>
        <taxon>Desulfitobacteriaceae</taxon>
        <taxon>Desulfosporosinus</taxon>
    </lineage>
</organism>
<gene>
    <name evidence="1" type="ORF">SBF1_50133</name>
</gene>
<reference evidence="2" key="1">
    <citation type="submission" date="2018-02" db="EMBL/GenBank/DDBJ databases">
        <authorList>
            <person name="Hausmann B."/>
        </authorList>
    </citation>
    <scope>NUCLEOTIDE SEQUENCE [LARGE SCALE GENOMIC DNA]</scope>
    <source>
        <strain evidence="2">Peat soil MAG SbF1</strain>
    </source>
</reference>
<dbReference type="Proteomes" id="UP000238916">
    <property type="component" value="Unassembled WGS sequence"/>
</dbReference>
<evidence type="ECO:0000313" key="1">
    <source>
        <dbReference type="EMBL" id="SPF51249.1"/>
    </source>
</evidence>
<sequence length="150" mass="15924">MGFAATLDVMFLGSFFNSDNVIYAEEFTLTPPTLCIALSTTTPVPTYEAWNFNEPTTGGYARVSCPGTQANWNPNWTGGNPVSPASVSNKNAISFPVATSNWNAPVTYWGIFSTGTLIAFGQVNSTLSSTTITTGETLTFNAGQLTVTLT</sequence>
<proteinExistence type="predicted"/>
<protein>
    <submittedName>
        <fullName evidence="1">Uncharacterized protein</fullName>
    </submittedName>
</protein>
<dbReference type="EMBL" id="OMOF01000445">
    <property type="protein sequence ID" value="SPF51249.1"/>
    <property type="molecule type" value="Genomic_DNA"/>
</dbReference>
<evidence type="ECO:0000313" key="2">
    <source>
        <dbReference type="Proteomes" id="UP000238916"/>
    </source>
</evidence>
<dbReference type="InterPro" id="IPR056908">
    <property type="entry name" value="Gp80-like"/>
</dbReference>
<name>A0A2U3LHF9_9FIRM</name>
<accession>A0A2U3LHF9</accession>